<accession>A0AAW0SEG7</accession>
<organism evidence="1 2">
    <name type="scientific">Scylla paramamosain</name>
    <name type="common">Mud crab</name>
    <dbReference type="NCBI Taxonomy" id="85552"/>
    <lineage>
        <taxon>Eukaryota</taxon>
        <taxon>Metazoa</taxon>
        <taxon>Ecdysozoa</taxon>
        <taxon>Arthropoda</taxon>
        <taxon>Crustacea</taxon>
        <taxon>Multicrustacea</taxon>
        <taxon>Malacostraca</taxon>
        <taxon>Eumalacostraca</taxon>
        <taxon>Eucarida</taxon>
        <taxon>Decapoda</taxon>
        <taxon>Pleocyemata</taxon>
        <taxon>Brachyura</taxon>
        <taxon>Eubrachyura</taxon>
        <taxon>Portunoidea</taxon>
        <taxon>Portunidae</taxon>
        <taxon>Portuninae</taxon>
        <taxon>Scylla</taxon>
    </lineage>
</organism>
<protein>
    <submittedName>
        <fullName evidence="1">Uncharacterized protein</fullName>
    </submittedName>
</protein>
<dbReference type="EMBL" id="JARAKH010000949">
    <property type="protein sequence ID" value="KAK8373760.1"/>
    <property type="molecule type" value="Genomic_DNA"/>
</dbReference>
<proteinExistence type="predicted"/>
<dbReference type="AlphaFoldDB" id="A0AAW0SEG7"/>
<gene>
    <name evidence="1" type="ORF">O3P69_011688</name>
</gene>
<dbReference type="Proteomes" id="UP001487740">
    <property type="component" value="Unassembled WGS sequence"/>
</dbReference>
<evidence type="ECO:0000313" key="2">
    <source>
        <dbReference type="Proteomes" id="UP001487740"/>
    </source>
</evidence>
<comment type="caution">
    <text evidence="1">The sequence shown here is derived from an EMBL/GenBank/DDBJ whole genome shotgun (WGS) entry which is preliminary data.</text>
</comment>
<keyword evidence="2" id="KW-1185">Reference proteome</keyword>
<sequence length="107" mass="11948">MDHLPFDHICPFGVPRAERIRGEGDSGHLDAALHDCLPHDHQSPCRPLRRHRSSGSARTLISPLVCVYFPHYGNKHREKALLPPRPFPFSGLSQHAGNVETRTVLAS</sequence>
<name>A0AAW0SEG7_SCYPA</name>
<evidence type="ECO:0000313" key="1">
    <source>
        <dbReference type="EMBL" id="KAK8373760.1"/>
    </source>
</evidence>
<reference evidence="1 2" key="1">
    <citation type="submission" date="2023-03" db="EMBL/GenBank/DDBJ databases">
        <title>High-quality genome of Scylla paramamosain provides insights in environmental adaptation.</title>
        <authorList>
            <person name="Zhang L."/>
        </authorList>
    </citation>
    <scope>NUCLEOTIDE SEQUENCE [LARGE SCALE GENOMIC DNA]</scope>
    <source>
        <strain evidence="1">LZ_2023a</strain>
        <tissue evidence="1">Muscle</tissue>
    </source>
</reference>